<dbReference type="Pfam" id="PF00147">
    <property type="entry name" value="Fibrinogen_C"/>
    <property type="match status" value="1"/>
</dbReference>
<dbReference type="PROSITE" id="PS51406">
    <property type="entry name" value="FIBRINOGEN_C_2"/>
    <property type="match status" value="1"/>
</dbReference>
<evidence type="ECO:0000259" key="1">
    <source>
        <dbReference type="PROSITE" id="PS51406"/>
    </source>
</evidence>
<dbReference type="InterPro" id="IPR014716">
    <property type="entry name" value="Fibrinogen_a/b/g_C_1"/>
</dbReference>
<reference evidence="2 3" key="1">
    <citation type="submission" date="2015-12" db="EMBL/GenBank/DDBJ databases">
        <title>The genome of Folsomia candida.</title>
        <authorList>
            <person name="Faddeeva A."/>
            <person name="Derks M.F."/>
            <person name="Anvar Y."/>
            <person name="Smit S."/>
            <person name="Van Straalen N."/>
            <person name="Roelofs D."/>
        </authorList>
    </citation>
    <scope>NUCLEOTIDE SEQUENCE [LARGE SCALE GENOMIC DNA]</scope>
    <source>
        <strain evidence="2 3">VU population</strain>
        <tissue evidence="2">Whole body</tissue>
    </source>
</reference>
<proteinExistence type="predicted"/>
<name>A0A226DJD3_FOLCA</name>
<dbReference type="STRING" id="158441.A0A226DJD3"/>
<dbReference type="PANTHER" id="PTHR19143:SF327">
    <property type="entry name" value="FI21813P1-RELATED"/>
    <property type="match status" value="1"/>
</dbReference>
<comment type="caution">
    <text evidence="2">The sequence shown here is derived from an EMBL/GenBank/DDBJ whole genome shotgun (WGS) entry which is preliminary data.</text>
</comment>
<dbReference type="AlphaFoldDB" id="A0A226DJD3"/>
<accession>A0A226DJD3</accession>
<dbReference type="EMBL" id="LNIX01000018">
    <property type="protein sequence ID" value="OXA45309.1"/>
    <property type="molecule type" value="Genomic_DNA"/>
</dbReference>
<keyword evidence="3" id="KW-1185">Reference proteome</keyword>
<dbReference type="InterPro" id="IPR002181">
    <property type="entry name" value="Fibrinogen_a/b/g_C_dom"/>
</dbReference>
<organism evidence="2 3">
    <name type="scientific">Folsomia candida</name>
    <name type="common">Springtail</name>
    <dbReference type="NCBI Taxonomy" id="158441"/>
    <lineage>
        <taxon>Eukaryota</taxon>
        <taxon>Metazoa</taxon>
        <taxon>Ecdysozoa</taxon>
        <taxon>Arthropoda</taxon>
        <taxon>Hexapoda</taxon>
        <taxon>Collembola</taxon>
        <taxon>Entomobryomorpha</taxon>
        <taxon>Isotomoidea</taxon>
        <taxon>Isotomidae</taxon>
        <taxon>Proisotominae</taxon>
        <taxon>Folsomia</taxon>
    </lineage>
</organism>
<protein>
    <submittedName>
        <fullName evidence="2">Tenascin</fullName>
    </submittedName>
</protein>
<feature type="domain" description="Fibrinogen C-terminal" evidence="1">
    <location>
        <begin position="57"/>
        <end position="209"/>
    </location>
</feature>
<dbReference type="OrthoDB" id="7735550at2759"/>
<evidence type="ECO:0000313" key="3">
    <source>
        <dbReference type="Proteomes" id="UP000198287"/>
    </source>
</evidence>
<dbReference type="InterPro" id="IPR050373">
    <property type="entry name" value="Fibrinogen_C-term_domain"/>
</dbReference>
<dbReference type="InterPro" id="IPR036056">
    <property type="entry name" value="Fibrinogen-like_C"/>
</dbReference>
<evidence type="ECO:0000313" key="2">
    <source>
        <dbReference type="EMBL" id="OXA45309.1"/>
    </source>
</evidence>
<dbReference type="SMART" id="SM00186">
    <property type="entry name" value="FBG"/>
    <property type="match status" value="1"/>
</dbReference>
<sequence length="248" mass="28216">MFFFTEGNRFLKYLLHQVEGTITENPNIEETLRYNISHQLERLSNIPTKDDFAALQARLSTLNETCKAAVELKVAQAAVLGEIRPTSSSMSQNISAHLAESESSKPKLICDRDWVVIQRRGTQIPLGEDRTNFERIWKLYANGFGTFDEDFWLGLGTMFFLGVEGYTQLRVDLEDWDGDKKYSVYDMFKVASAQDNYILTVGGYWGTAGLPELRLSRFQQHGSHWGWSHLGGLEGWELFVKNGGNENS</sequence>
<dbReference type="SUPFAM" id="SSF56496">
    <property type="entry name" value="Fibrinogen C-terminal domain-like"/>
    <property type="match status" value="1"/>
</dbReference>
<dbReference type="PANTHER" id="PTHR19143">
    <property type="entry name" value="FIBRINOGEN/TENASCIN/ANGIOPOEITIN"/>
    <property type="match status" value="1"/>
</dbReference>
<dbReference type="GO" id="GO:0005615">
    <property type="term" value="C:extracellular space"/>
    <property type="evidence" value="ECO:0007669"/>
    <property type="project" value="TreeGrafter"/>
</dbReference>
<dbReference type="Proteomes" id="UP000198287">
    <property type="component" value="Unassembled WGS sequence"/>
</dbReference>
<dbReference type="Gene3D" id="3.90.215.10">
    <property type="entry name" value="Gamma Fibrinogen, chain A, domain 1"/>
    <property type="match status" value="1"/>
</dbReference>
<gene>
    <name evidence="2" type="ORF">Fcan01_20234</name>
</gene>